<sequence>MIWSFIIFMFGCLFGLWLVWLAERKYQEKNGTNQRGKDD</sequence>
<dbReference type="AlphaFoldDB" id="A0A0F9Q1L7"/>
<proteinExistence type="predicted"/>
<accession>A0A0F9Q1L7</accession>
<name>A0A0F9Q1L7_9ZZZZ</name>
<comment type="caution">
    <text evidence="1">The sequence shown here is derived from an EMBL/GenBank/DDBJ whole genome shotgun (WGS) entry which is preliminary data.</text>
</comment>
<gene>
    <name evidence="1" type="ORF">LCGC14_0774220</name>
</gene>
<evidence type="ECO:0000313" key="1">
    <source>
        <dbReference type="EMBL" id="KKN36384.1"/>
    </source>
</evidence>
<organism evidence="1">
    <name type="scientific">marine sediment metagenome</name>
    <dbReference type="NCBI Taxonomy" id="412755"/>
    <lineage>
        <taxon>unclassified sequences</taxon>
        <taxon>metagenomes</taxon>
        <taxon>ecological metagenomes</taxon>
    </lineage>
</organism>
<reference evidence="1" key="1">
    <citation type="journal article" date="2015" name="Nature">
        <title>Complex archaea that bridge the gap between prokaryotes and eukaryotes.</title>
        <authorList>
            <person name="Spang A."/>
            <person name="Saw J.H."/>
            <person name="Jorgensen S.L."/>
            <person name="Zaremba-Niedzwiedzka K."/>
            <person name="Martijn J."/>
            <person name="Lind A.E."/>
            <person name="van Eijk R."/>
            <person name="Schleper C."/>
            <person name="Guy L."/>
            <person name="Ettema T.J."/>
        </authorList>
    </citation>
    <scope>NUCLEOTIDE SEQUENCE</scope>
</reference>
<protein>
    <submittedName>
        <fullName evidence="1">Uncharacterized protein</fullName>
    </submittedName>
</protein>
<dbReference type="EMBL" id="LAZR01001969">
    <property type="protein sequence ID" value="KKN36384.1"/>
    <property type="molecule type" value="Genomic_DNA"/>
</dbReference>